<name>A0A5N7IUF1_9CLOT</name>
<organism evidence="1 2">
    <name type="scientific">Clostridium estertheticum</name>
    <dbReference type="NCBI Taxonomy" id="238834"/>
    <lineage>
        <taxon>Bacteria</taxon>
        <taxon>Bacillati</taxon>
        <taxon>Bacillota</taxon>
        <taxon>Clostridia</taxon>
        <taxon>Eubacteriales</taxon>
        <taxon>Clostridiaceae</taxon>
        <taxon>Clostridium</taxon>
    </lineage>
</organism>
<dbReference type="Proteomes" id="UP000342249">
    <property type="component" value="Unassembled WGS sequence"/>
</dbReference>
<dbReference type="InterPro" id="IPR021328">
    <property type="entry name" value="CotB-like"/>
</dbReference>
<dbReference type="Pfam" id="PF11155">
    <property type="entry name" value="DUF2935"/>
    <property type="match status" value="2"/>
</dbReference>
<reference evidence="1 2" key="1">
    <citation type="journal article" date="2019" name="Lett. Appl. Microbiol.">
        <title>A case of 'blown pack' spoilage of vacuum-packaged pork likely associated with Clostridium estertheticum in Canada.</title>
        <authorList>
            <person name="Zhang P."/>
            <person name="Ward P."/>
            <person name="McMullen L.M."/>
            <person name="Yang X."/>
        </authorList>
    </citation>
    <scope>NUCLEOTIDE SEQUENCE [LARGE SCALE GENOMIC DNA]</scope>
    <source>
        <strain evidence="1 2">MA19</strain>
    </source>
</reference>
<evidence type="ECO:0000313" key="1">
    <source>
        <dbReference type="EMBL" id="MPQ64564.1"/>
    </source>
</evidence>
<dbReference type="SUPFAM" id="SSF158430">
    <property type="entry name" value="Bacillus cereus metalloprotein-like"/>
    <property type="match status" value="2"/>
</dbReference>
<gene>
    <name evidence="1" type="ORF">E4V82_21025</name>
</gene>
<comment type="caution">
    <text evidence="1">The sequence shown here is derived from an EMBL/GenBank/DDBJ whole genome shotgun (WGS) entry which is preliminary data.</text>
</comment>
<protein>
    <submittedName>
        <fullName evidence="1">DUF2935 domain-containing protein</fullName>
    </submittedName>
</protein>
<accession>A0A5N7IUF1</accession>
<evidence type="ECO:0000313" key="2">
    <source>
        <dbReference type="Proteomes" id="UP000342249"/>
    </source>
</evidence>
<dbReference type="Gene3D" id="1.20.1260.120">
    <property type="entry name" value="Protein of unknown function DUF2935"/>
    <property type="match status" value="1"/>
</dbReference>
<dbReference type="EMBL" id="SPSF01000052">
    <property type="protein sequence ID" value="MPQ64564.1"/>
    <property type="molecule type" value="Genomic_DNA"/>
</dbReference>
<sequence length="265" mass="30570">MGVHVLNILFEHRFWLQILGDHSRFIYNSLSPNEIDKISKANYFIEKFDALLYQARKDLTPKETETLTMAAYKSTHDLRNFKLKIISKQLTGEIVISQSPTFINHMVNELEEYLFILNQVMNNIPPNVCSLNYHMLWLPDGSGHAASISSTLDFTEKSFINEARSFSKTFDDLYLKAIEFSGFTRTGLDSFPALDDLNFTAEKVMLNFKKYLEILLYKISNKKTLGTLVPLVLDHMNREECYYLTKLATVSETKSPNCDPTKPRI</sequence>
<dbReference type="AlphaFoldDB" id="A0A5N7IUF1"/>
<proteinExistence type="predicted"/>